<dbReference type="PROSITE" id="PS50929">
    <property type="entry name" value="ABC_TM1F"/>
    <property type="match status" value="1"/>
</dbReference>
<feature type="compositionally biased region" description="Polar residues" evidence="5">
    <location>
        <begin position="133"/>
        <end position="142"/>
    </location>
</feature>
<feature type="region of interest" description="Disordered" evidence="5">
    <location>
        <begin position="1"/>
        <end position="31"/>
    </location>
</feature>
<sequence length="263" mass="29328">MLPDNQPPPGSRESFTRSNNTTAFPQNLTTDDLHSDGFNTFEATAYDLPNLAQKNSRTSLNNAKLDHGETIRFEKVGAALGPELATAGLAPIPEVSTADLRANKRRSLLDRLRLRRRDQPAFLDQPSDEKISRASTDTSGSGERSVRVNLLDLFRFSTPLDWVLMVIGTIAAIAAGSSQPLMTVIFANTLQGLSDYTYQNSVDHEVAANNLNQSIDEMLKWFGILAGATFVASYLQIFCWSYAGERQCRRMRELYYESILRQE</sequence>
<proteinExistence type="predicted"/>
<evidence type="ECO:0000313" key="9">
    <source>
        <dbReference type="Proteomes" id="UP001150569"/>
    </source>
</evidence>
<evidence type="ECO:0000256" key="5">
    <source>
        <dbReference type="SAM" id="MobiDB-lite"/>
    </source>
</evidence>
<name>A0A9W7ZPF1_9FUNG</name>
<feature type="non-terminal residue" evidence="8">
    <location>
        <position position="263"/>
    </location>
</feature>
<dbReference type="Proteomes" id="UP001150569">
    <property type="component" value="Unassembled WGS sequence"/>
</dbReference>
<dbReference type="PANTHER" id="PTHR24222">
    <property type="entry name" value="ABC TRANSPORTER B FAMILY"/>
    <property type="match status" value="1"/>
</dbReference>
<evidence type="ECO:0000259" key="7">
    <source>
        <dbReference type="PROSITE" id="PS50929"/>
    </source>
</evidence>
<dbReference type="OrthoDB" id="6500128at2759"/>
<dbReference type="GO" id="GO:0140359">
    <property type="term" value="F:ABC-type transporter activity"/>
    <property type="evidence" value="ECO:0007669"/>
    <property type="project" value="InterPro"/>
</dbReference>
<dbReference type="PANTHER" id="PTHR24222:SF76">
    <property type="entry name" value="MYCOBACTIN IMPORT ATP-BINDING_PERMEASE PROTEIN IRTB"/>
    <property type="match status" value="1"/>
</dbReference>
<dbReference type="SUPFAM" id="SSF90123">
    <property type="entry name" value="ABC transporter transmembrane region"/>
    <property type="match status" value="1"/>
</dbReference>
<gene>
    <name evidence="8" type="ORF">IWQ60_012025</name>
</gene>
<dbReference type="EMBL" id="JANBPT010001563">
    <property type="protein sequence ID" value="KAJ1906671.1"/>
    <property type="molecule type" value="Genomic_DNA"/>
</dbReference>
<reference evidence="8" key="1">
    <citation type="submission" date="2022-07" db="EMBL/GenBank/DDBJ databases">
        <title>Phylogenomic reconstructions and comparative analyses of Kickxellomycotina fungi.</title>
        <authorList>
            <person name="Reynolds N.K."/>
            <person name="Stajich J.E."/>
            <person name="Barry K."/>
            <person name="Grigoriev I.V."/>
            <person name="Crous P."/>
            <person name="Smith M.E."/>
        </authorList>
    </citation>
    <scope>NUCLEOTIDE SEQUENCE</scope>
    <source>
        <strain evidence="8">RSA 861</strain>
    </source>
</reference>
<keyword evidence="4 6" id="KW-0472">Membrane</keyword>
<keyword evidence="2 6" id="KW-0812">Transmembrane</keyword>
<keyword evidence="9" id="KW-1185">Reference proteome</keyword>
<accession>A0A9W7ZPF1</accession>
<dbReference type="Pfam" id="PF00664">
    <property type="entry name" value="ABC_membrane"/>
    <property type="match status" value="1"/>
</dbReference>
<feature type="compositionally biased region" description="Pro residues" evidence="5">
    <location>
        <begin position="1"/>
        <end position="10"/>
    </location>
</feature>
<dbReference type="InterPro" id="IPR039421">
    <property type="entry name" value="Type_1_exporter"/>
</dbReference>
<comment type="caution">
    <text evidence="8">The sequence shown here is derived from an EMBL/GenBank/DDBJ whole genome shotgun (WGS) entry which is preliminary data.</text>
</comment>
<feature type="compositionally biased region" description="Polar residues" evidence="5">
    <location>
        <begin position="16"/>
        <end position="30"/>
    </location>
</feature>
<dbReference type="InterPro" id="IPR011527">
    <property type="entry name" value="ABC1_TM_dom"/>
</dbReference>
<evidence type="ECO:0000256" key="4">
    <source>
        <dbReference type="ARBA" id="ARBA00023136"/>
    </source>
</evidence>
<evidence type="ECO:0000256" key="3">
    <source>
        <dbReference type="ARBA" id="ARBA00022989"/>
    </source>
</evidence>
<feature type="region of interest" description="Disordered" evidence="5">
    <location>
        <begin position="119"/>
        <end position="142"/>
    </location>
</feature>
<dbReference type="InterPro" id="IPR036640">
    <property type="entry name" value="ABC1_TM_sf"/>
</dbReference>
<evidence type="ECO:0000256" key="1">
    <source>
        <dbReference type="ARBA" id="ARBA00004141"/>
    </source>
</evidence>
<organism evidence="8 9">
    <name type="scientific">Tieghemiomyces parasiticus</name>
    <dbReference type="NCBI Taxonomy" id="78921"/>
    <lineage>
        <taxon>Eukaryota</taxon>
        <taxon>Fungi</taxon>
        <taxon>Fungi incertae sedis</taxon>
        <taxon>Zoopagomycota</taxon>
        <taxon>Kickxellomycotina</taxon>
        <taxon>Dimargaritomycetes</taxon>
        <taxon>Dimargaritales</taxon>
        <taxon>Dimargaritaceae</taxon>
        <taxon>Tieghemiomyces</taxon>
    </lineage>
</organism>
<keyword evidence="3 6" id="KW-1133">Transmembrane helix</keyword>
<dbReference type="GO" id="GO:0005524">
    <property type="term" value="F:ATP binding"/>
    <property type="evidence" value="ECO:0007669"/>
    <property type="project" value="InterPro"/>
</dbReference>
<evidence type="ECO:0000256" key="2">
    <source>
        <dbReference type="ARBA" id="ARBA00022692"/>
    </source>
</evidence>
<evidence type="ECO:0000256" key="6">
    <source>
        <dbReference type="SAM" id="Phobius"/>
    </source>
</evidence>
<dbReference type="GO" id="GO:0005886">
    <property type="term" value="C:plasma membrane"/>
    <property type="evidence" value="ECO:0007669"/>
    <property type="project" value="TreeGrafter"/>
</dbReference>
<dbReference type="AlphaFoldDB" id="A0A9W7ZPF1"/>
<dbReference type="Gene3D" id="1.20.1560.10">
    <property type="entry name" value="ABC transporter type 1, transmembrane domain"/>
    <property type="match status" value="1"/>
</dbReference>
<feature type="domain" description="ABC transmembrane type-1" evidence="7">
    <location>
        <begin position="166"/>
        <end position="263"/>
    </location>
</feature>
<evidence type="ECO:0000313" key="8">
    <source>
        <dbReference type="EMBL" id="KAJ1906671.1"/>
    </source>
</evidence>
<protein>
    <recommendedName>
        <fullName evidence="7">ABC transmembrane type-1 domain-containing protein</fullName>
    </recommendedName>
</protein>
<feature type="transmembrane region" description="Helical" evidence="6">
    <location>
        <begin position="221"/>
        <end position="243"/>
    </location>
</feature>
<comment type="subcellular location">
    <subcellularLocation>
        <location evidence="1">Membrane</location>
        <topology evidence="1">Multi-pass membrane protein</topology>
    </subcellularLocation>
</comment>